<comment type="caution">
    <text evidence="1">The sequence shown here is derived from an EMBL/GenBank/DDBJ whole genome shotgun (WGS) entry which is preliminary data.</text>
</comment>
<accession>A0AAW5ETV1</accession>
<protein>
    <submittedName>
        <fullName evidence="1">Uncharacterized protein</fullName>
    </submittedName>
</protein>
<sequence length="73" mass="7196">MAGRGHAGGIQGGHAGEAGRAFMQGLAFWTFSLRGGQAAVIRVRSHGVGHAPGTVAAAGPGACRRSGHLAPLP</sequence>
<dbReference type="Proteomes" id="UP001202887">
    <property type="component" value="Unassembled WGS sequence"/>
</dbReference>
<reference evidence="1" key="1">
    <citation type="journal article" date="2021" name="Polymers (Basel)">
        <title>Highly Stretchable Bacterial Cellulose Produced by Komagataeibacter hansenii SI1.</title>
        <authorList>
            <person name="Cielecka I."/>
            <person name="Ryngajllo M."/>
            <person name="Maniukiewicz W."/>
            <person name="Bielecki S."/>
        </authorList>
    </citation>
    <scope>NUCLEOTIDE SEQUENCE</scope>
    <source>
        <strain evidence="1">SI1</strain>
    </source>
</reference>
<evidence type="ECO:0000313" key="2">
    <source>
        <dbReference type="Proteomes" id="UP001202887"/>
    </source>
</evidence>
<name>A0AAW5ETV1_NOVHA</name>
<evidence type="ECO:0000313" key="1">
    <source>
        <dbReference type="EMBL" id="MCJ8354222.1"/>
    </source>
</evidence>
<proteinExistence type="predicted"/>
<reference evidence="1" key="2">
    <citation type="submission" date="2022-03" db="EMBL/GenBank/DDBJ databases">
        <authorList>
            <person name="Ryngajllo M."/>
            <person name="Jacek P."/>
            <person name="Kubiak K."/>
        </authorList>
    </citation>
    <scope>NUCLEOTIDE SEQUENCE</scope>
    <source>
        <strain evidence="1">SI1</strain>
    </source>
</reference>
<organism evidence="1 2">
    <name type="scientific">Novacetimonas hansenii</name>
    <name type="common">Komagataeibacter hansenii</name>
    <dbReference type="NCBI Taxonomy" id="436"/>
    <lineage>
        <taxon>Bacteria</taxon>
        <taxon>Pseudomonadati</taxon>
        <taxon>Pseudomonadota</taxon>
        <taxon>Alphaproteobacteria</taxon>
        <taxon>Acetobacterales</taxon>
        <taxon>Acetobacteraceae</taxon>
        <taxon>Novacetimonas</taxon>
    </lineage>
</organism>
<gene>
    <name evidence="1" type="ORF">K1W68_09530</name>
</gene>
<dbReference type="AlphaFoldDB" id="A0AAW5ETV1"/>
<dbReference type="EMBL" id="JAIBCX010000021">
    <property type="protein sequence ID" value="MCJ8354222.1"/>
    <property type="molecule type" value="Genomic_DNA"/>
</dbReference>
<dbReference type="RefSeq" id="WP_247067133.1">
    <property type="nucleotide sequence ID" value="NZ_CP094848.1"/>
</dbReference>